<organism evidence="1 2">
    <name type="scientific">Microcystis aeruginosa NIES-2519</name>
    <dbReference type="NCBI Taxonomy" id="2303981"/>
    <lineage>
        <taxon>Bacteria</taxon>
        <taxon>Bacillati</taxon>
        <taxon>Cyanobacteriota</taxon>
        <taxon>Cyanophyceae</taxon>
        <taxon>Oscillatoriophycideae</taxon>
        <taxon>Chroococcales</taxon>
        <taxon>Microcystaceae</taxon>
        <taxon>Microcystis</taxon>
    </lineage>
</organism>
<reference evidence="1 2" key="1">
    <citation type="submission" date="2018-09" db="EMBL/GenBank/DDBJ databases">
        <title>Evolutionary history of phycoerythrin pigmentation in the water bloom-forming cyanobacterium Microcystis aeruginosa.</title>
        <authorList>
            <person name="Tanabe Y."/>
            <person name="Tanabe Y."/>
            <person name="Yamaguchi H."/>
        </authorList>
    </citation>
    <scope>NUCLEOTIDE SEQUENCE [LARGE SCALE GENOMIC DNA]</scope>
    <source>
        <strain evidence="1 2">NIES-2519</strain>
    </source>
</reference>
<name>A0A5A5RJP8_MICAE</name>
<gene>
    <name evidence="1" type="ORF">MiYa_04109</name>
</gene>
<accession>A0A5A5RJP8</accession>
<dbReference type="RefSeq" id="WP_253852118.1">
    <property type="nucleotide sequence ID" value="NZ_BHVO01000111.1"/>
</dbReference>
<evidence type="ECO:0000313" key="2">
    <source>
        <dbReference type="Proteomes" id="UP000323569"/>
    </source>
</evidence>
<evidence type="ECO:0000313" key="1">
    <source>
        <dbReference type="EMBL" id="GCA72556.1"/>
    </source>
</evidence>
<comment type="caution">
    <text evidence="1">The sequence shown here is derived from an EMBL/GenBank/DDBJ whole genome shotgun (WGS) entry which is preliminary data.</text>
</comment>
<sequence>MNQPYLIKGCLIVFNAYLLNLSMKITYQKVNLKAPKTETAYWRSQSYQTRLSALEEIRQEYHQYKYNAEPRLQRVYTIVKR</sequence>
<dbReference type="AlphaFoldDB" id="A0A5A5RJP8"/>
<proteinExistence type="predicted"/>
<protein>
    <submittedName>
        <fullName evidence="1">Uncharacterized protein</fullName>
    </submittedName>
</protein>
<dbReference type="Proteomes" id="UP000323569">
    <property type="component" value="Unassembled WGS sequence"/>
</dbReference>
<dbReference type="EMBL" id="BHVO01000111">
    <property type="protein sequence ID" value="GCA72556.1"/>
    <property type="molecule type" value="Genomic_DNA"/>
</dbReference>